<dbReference type="PANTHER" id="PTHR46399:SF10">
    <property type="entry name" value="RYANODINE RECEPTOR 1"/>
    <property type="match status" value="1"/>
</dbReference>
<dbReference type="PANTHER" id="PTHR46399">
    <property type="entry name" value="B30.2/SPRY DOMAIN-CONTAINING PROTEIN"/>
    <property type="match status" value="1"/>
</dbReference>
<feature type="compositionally biased region" description="Pro residues" evidence="1">
    <location>
        <begin position="127"/>
        <end position="141"/>
    </location>
</feature>
<feature type="region of interest" description="Disordered" evidence="1">
    <location>
        <begin position="115"/>
        <end position="141"/>
    </location>
</feature>
<evidence type="ECO:0000256" key="1">
    <source>
        <dbReference type="SAM" id="MobiDB-lite"/>
    </source>
</evidence>
<dbReference type="InterPro" id="IPR043136">
    <property type="entry name" value="B30.2/SPRY_sf"/>
</dbReference>
<dbReference type="Gene3D" id="2.60.120.920">
    <property type="match status" value="1"/>
</dbReference>
<evidence type="ECO:0000313" key="4">
    <source>
        <dbReference type="Proteomes" id="UP001266305"/>
    </source>
</evidence>
<proteinExistence type="predicted"/>
<organism evidence="3 4">
    <name type="scientific">Saguinus oedipus</name>
    <name type="common">Cotton-top tamarin</name>
    <name type="synonym">Oedipomidas oedipus</name>
    <dbReference type="NCBI Taxonomy" id="9490"/>
    <lineage>
        <taxon>Eukaryota</taxon>
        <taxon>Metazoa</taxon>
        <taxon>Chordata</taxon>
        <taxon>Craniata</taxon>
        <taxon>Vertebrata</taxon>
        <taxon>Euteleostomi</taxon>
        <taxon>Mammalia</taxon>
        <taxon>Eutheria</taxon>
        <taxon>Euarchontoglires</taxon>
        <taxon>Primates</taxon>
        <taxon>Haplorrhini</taxon>
        <taxon>Platyrrhini</taxon>
        <taxon>Cebidae</taxon>
        <taxon>Callitrichinae</taxon>
        <taxon>Saguinus</taxon>
    </lineage>
</organism>
<gene>
    <name evidence="3" type="primary">RYR1_3</name>
    <name evidence="3" type="ORF">P7K49_034264</name>
</gene>
<dbReference type="Pfam" id="PF00622">
    <property type="entry name" value="SPRY"/>
    <property type="match status" value="1"/>
</dbReference>
<feature type="domain" description="SPRY" evidence="2">
    <location>
        <begin position="66"/>
        <end position="110"/>
    </location>
</feature>
<evidence type="ECO:0000313" key="3">
    <source>
        <dbReference type="EMBL" id="KAK2088357.1"/>
    </source>
</evidence>
<keyword evidence="4" id="KW-1185">Reference proteome</keyword>
<dbReference type="InterPro" id="IPR003877">
    <property type="entry name" value="SPRY_dom"/>
</dbReference>
<reference evidence="3 4" key="1">
    <citation type="submission" date="2023-05" db="EMBL/GenBank/DDBJ databases">
        <title>B98-5 Cell Line De Novo Hybrid Assembly: An Optical Mapping Approach.</title>
        <authorList>
            <person name="Kananen K."/>
            <person name="Auerbach J.A."/>
            <person name="Kautto E."/>
            <person name="Blachly J.S."/>
        </authorList>
    </citation>
    <scope>NUCLEOTIDE SEQUENCE [LARGE SCALE GENOMIC DNA]</scope>
    <source>
        <strain evidence="3">B95-8</strain>
        <tissue evidence="3">Cell line</tissue>
    </source>
</reference>
<accession>A0ABQ9TW27</accession>
<dbReference type="Proteomes" id="UP001266305">
    <property type="component" value="Unassembled WGS sequence"/>
</dbReference>
<sequence length="141" mass="15648">MTQPPATPTLPRLPRDVVPADNRDDPEIILNTTTRTRQSRETNLESQGPESPGFQTDPGFPSLCPQYYYSVRVFAGQEPSCVWVGWVTPDYHQHDMSFDLSKVRAVTVTMGDEQGNVHSRCQDCGEDPPPPPPPSPPRTSS</sequence>
<comment type="caution">
    <text evidence="3">The sequence shown here is derived from an EMBL/GenBank/DDBJ whole genome shotgun (WGS) entry which is preliminary data.</text>
</comment>
<protein>
    <submittedName>
        <fullName evidence="3">Ryanodine receptor 1</fullName>
    </submittedName>
</protein>
<keyword evidence="3" id="KW-0675">Receptor</keyword>
<feature type="region of interest" description="Disordered" evidence="1">
    <location>
        <begin position="1"/>
        <end position="59"/>
    </location>
</feature>
<name>A0ABQ9TW27_SAGOE</name>
<dbReference type="EMBL" id="JASSZA010000019">
    <property type="protein sequence ID" value="KAK2088357.1"/>
    <property type="molecule type" value="Genomic_DNA"/>
</dbReference>
<dbReference type="InterPro" id="IPR015925">
    <property type="entry name" value="Ryanodine_IP3_receptor"/>
</dbReference>
<evidence type="ECO:0000259" key="2">
    <source>
        <dbReference type="Pfam" id="PF00622"/>
    </source>
</evidence>